<accession>A0ABS9CY66</accession>
<keyword evidence="1" id="KW-0560">Oxidoreductase</keyword>
<evidence type="ECO:0000259" key="2">
    <source>
        <dbReference type="Pfam" id="PF01266"/>
    </source>
</evidence>
<comment type="caution">
    <text evidence="3">The sequence shown here is derived from an EMBL/GenBank/DDBJ whole genome shotgun (WGS) entry which is preliminary data.</text>
</comment>
<dbReference type="Proteomes" id="UP001200557">
    <property type="component" value="Unassembled WGS sequence"/>
</dbReference>
<dbReference type="RefSeq" id="WP_235226325.1">
    <property type="nucleotide sequence ID" value="NZ_JAKGAQ010000003.1"/>
</dbReference>
<gene>
    <name evidence="3" type="ORF">L0664_13045</name>
</gene>
<dbReference type="InterPro" id="IPR006076">
    <property type="entry name" value="FAD-dep_OxRdtase"/>
</dbReference>
<feature type="domain" description="FAD dependent oxidoreductase" evidence="2">
    <location>
        <begin position="4"/>
        <end position="341"/>
    </location>
</feature>
<evidence type="ECO:0000256" key="1">
    <source>
        <dbReference type="ARBA" id="ARBA00023002"/>
    </source>
</evidence>
<dbReference type="PANTHER" id="PTHR13847:SF287">
    <property type="entry name" value="FAD-DEPENDENT OXIDOREDUCTASE DOMAIN-CONTAINING PROTEIN 1"/>
    <property type="match status" value="1"/>
</dbReference>
<dbReference type="EMBL" id="JAKGAQ010000003">
    <property type="protein sequence ID" value="MCF2871997.1"/>
    <property type="molecule type" value="Genomic_DNA"/>
</dbReference>
<organism evidence="3 4">
    <name type="scientific">Octadecabacter dasysiphoniae</name>
    <dbReference type="NCBI Taxonomy" id="2909341"/>
    <lineage>
        <taxon>Bacteria</taxon>
        <taxon>Pseudomonadati</taxon>
        <taxon>Pseudomonadota</taxon>
        <taxon>Alphaproteobacteria</taxon>
        <taxon>Rhodobacterales</taxon>
        <taxon>Roseobacteraceae</taxon>
        <taxon>Octadecabacter</taxon>
    </lineage>
</organism>
<evidence type="ECO:0000313" key="3">
    <source>
        <dbReference type="EMBL" id="MCF2871997.1"/>
    </source>
</evidence>
<dbReference type="InterPro" id="IPR036188">
    <property type="entry name" value="FAD/NAD-bd_sf"/>
</dbReference>
<dbReference type="SUPFAM" id="SSF51905">
    <property type="entry name" value="FAD/NAD(P)-binding domain"/>
    <property type="match status" value="1"/>
</dbReference>
<evidence type="ECO:0000313" key="4">
    <source>
        <dbReference type="Proteomes" id="UP001200557"/>
    </source>
</evidence>
<name>A0ABS9CY66_9RHOB</name>
<protein>
    <submittedName>
        <fullName evidence="3">FAD-binding oxidoreductase</fullName>
    </submittedName>
</protein>
<dbReference type="Gene3D" id="3.50.50.60">
    <property type="entry name" value="FAD/NAD(P)-binding domain"/>
    <property type="match status" value="1"/>
</dbReference>
<dbReference type="SUPFAM" id="SSF54373">
    <property type="entry name" value="FAD-linked reductases, C-terminal domain"/>
    <property type="match status" value="1"/>
</dbReference>
<dbReference type="Gene3D" id="3.30.9.10">
    <property type="entry name" value="D-Amino Acid Oxidase, subunit A, domain 2"/>
    <property type="match status" value="1"/>
</dbReference>
<reference evidence="3 4" key="1">
    <citation type="submission" date="2022-01" db="EMBL/GenBank/DDBJ databases">
        <title>Octadecabacter sp. nov., isolated from a marine alga.</title>
        <authorList>
            <person name="Jin M.S."/>
            <person name="Kim H.M."/>
            <person name="Han D.M."/>
            <person name="Jung J.J."/>
            <person name="Jeon C.O."/>
        </authorList>
    </citation>
    <scope>NUCLEOTIDE SEQUENCE [LARGE SCALE GENOMIC DNA]</scope>
    <source>
        <strain evidence="3 4">G9-8</strain>
    </source>
</reference>
<proteinExistence type="predicted"/>
<dbReference type="Pfam" id="PF01266">
    <property type="entry name" value="DAO"/>
    <property type="match status" value="1"/>
</dbReference>
<keyword evidence="4" id="KW-1185">Reference proteome</keyword>
<sequence length="364" mass="39103">MAHIVIGGGVVGLSIAYGLLKRGKDVVVLDGADDDFRASRGNFGLIWIQGKGEHAPHYATWSRRSADLWAGFAKDLLVETGVDVAYQDAGGIDYFTDEDVLEKRGRSLSQLAQQLDDDYPFEILDHSKLKALVPEIGPKVVGGIYSPMDGHVNPLSLLRALSIAVRNAGGTIRTGAQVISVGARDRDFSVLLADGAKIDGDALVLAAGLGSVELAEELGFDAPIRPQQGQVLITEKLPHFLKYPSGTIRQVNEGGVQIGASKSEAGTNDSEDIATSASLAQHAIDIFPHLERVKLVRSWAALRIMSPDGYPIYQRSQSARGASFVTCHSGITLAAAHASLMPDWILERNRAPDVSQFSESRFHV</sequence>
<dbReference type="PANTHER" id="PTHR13847">
    <property type="entry name" value="SARCOSINE DEHYDROGENASE-RELATED"/>
    <property type="match status" value="1"/>
</dbReference>